<dbReference type="GO" id="GO:0008474">
    <property type="term" value="F:palmitoyl-(protein) hydrolase activity"/>
    <property type="evidence" value="ECO:0007669"/>
    <property type="project" value="UniProtKB-EC"/>
</dbReference>
<evidence type="ECO:0000256" key="3">
    <source>
        <dbReference type="ARBA" id="ARBA00012423"/>
    </source>
</evidence>
<evidence type="ECO:0000256" key="5">
    <source>
        <dbReference type="ARBA" id="ARBA00022946"/>
    </source>
</evidence>
<comment type="function">
    <text evidence="12">Acts as an acyl-protein thioesterase that hydrolyzes fatty acids from acylated residues in proteins. Regulates the mitochondrial S-depalmitoylation of the nucleophilic active site residue of peroxiredoxin-5/PRDX5, a key antioxidant protein, therefore modulating mitochondrial antioxidant ability. Also catalyzes the deglucuronidation of mycophenolic acid acyl-glucuronide, an active metabolite of the immunosuppressant drug mycophenolate.</text>
</comment>
<reference evidence="17" key="1">
    <citation type="submission" date="2025-08" db="UniProtKB">
        <authorList>
            <consortium name="RefSeq"/>
        </authorList>
    </citation>
    <scope>IDENTIFICATION</scope>
</reference>
<keyword evidence="4" id="KW-0378">Hydrolase</keyword>
<protein>
    <recommendedName>
        <fullName evidence="8">Palmitoyl-protein thioesterase ABHD10, mitochondrial</fullName>
        <ecNumber evidence="7">3.1.1.93</ecNumber>
        <ecNumber evidence="3">3.1.2.22</ecNumber>
    </recommendedName>
    <alternativeName>
        <fullName evidence="10">Acyl-protein thioesterase ABHD10</fullName>
    </alternativeName>
    <alternativeName>
        <fullName evidence="11">Alpha/beta hydrolase domain-containing protein 10</fullName>
    </alternativeName>
    <alternativeName>
        <fullName evidence="9">Mycophenolic acid acyl-glucuronide esterase, mitochondrial</fullName>
    </alternativeName>
</protein>
<evidence type="ECO:0000256" key="14">
    <source>
        <dbReference type="ARBA" id="ARBA00047972"/>
    </source>
</evidence>
<dbReference type="GO" id="GO:0005829">
    <property type="term" value="C:cytosol"/>
    <property type="evidence" value="ECO:0007669"/>
    <property type="project" value="Ensembl"/>
</dbReference>
<evidence type="ECO:0000256" key="12">
    <source>
        <dbReference type="ARBA" id="ARBA00046047"/>
    </source>
</evidence>
<evidence type="ECO:0000313" key="17">
    <source>
        <dbReference type="RefSeq" id="XP_021040784.1"/>
    </source>
</evidence>
<evidence type="ECO:0000256" key="9">
    <source>
        <dbReference type="ARBA" id="ARBA00041520"/>
    </source>
</evidence>
<comment type="subcellular location">
    <subcellularLocation>
        <location evidence="1">Mitochondrion</location>
    </subcellularLocation>
</comment>
<evidence type="ECO:0000256" key="4">
    <source>
        <dbReference type="ARBA" id="ARBA00022801"/>
    </source>
</evidence>
<dbReference type="Gene3D" id="3.40.50.1820">
    <property type="entry name" value="alpha/beta hydrolase"/>
    <property type="match status" value="1"/>
</dbReference>
<evidence type="ECO:0000256" key="13">
    <source>
        <dbReference type="ARBA" id="ARBA00047409"/>
    </source>
</evidence>
<dbReference type="GO" id="GO:0005739">
    <property type="term" value="C:mitochondrion"/>
    <property type="evidence" value="ECO:0007669"/>
    <property type="project" value="UniProtKB-SubCell"/>
</dbReference>
<feature type="domain" description="AB hydrolase-1" evidence="15">
    <location>
        <begin position="69"/>
        <end position="176"/>
    </location>
</feature>
<comment type="catalytic activity">
    <reaction evidence="14">
        <text>mycophenolic acid O-acyl-beta-D-glucuronide + H2O = mycophenolate + D-glucuronate + H(+)</text>
        <dbReference type="Rhea" id="RHEA:34179"/>
        <dbReference type="ChEBI" id="CHEBI:15377"/>
        <dbReference type="ChEBI" id="CHEBI:15378"/>
        <dbReference type="ChEBI" id="CHEBI:58720"/>
        <dbReference type="ChEBI" id="CHEBI:62932"/>
        <dbReference type="ChEBI" id="CHEBI:66982"/>
        <dbReference type="EC" id="3.1.1.93"/>
    </reaction>
    <physiologicalReaction direction="left-to-right" evidence="14">
        <dbReference type="Rhea" id="RHEA:34180"/>
    </physiologicalReaction>
</comment>
<keyword evidence="5" id="KW-0809">Transit peptide</keyword>
<accession>A0A6P5RD50</accession>
<evidence type="ECO:0000256" key="6">
    <source>
        <dbReference type="ARBA" id="ARBA00023128"/>
    </source>
</evidence>
<dbReference type="FunFam" id="3.40.50.1820:FF:000164">
    <property type="entry name" value="Mycophenolic acid acyl-glucuronide esterase, mitochondrial"/>
    <property type="match status" value="1"/>
</dbReference>
<dbReference type="SUPFAM" id="SSF53474">
    <property type="entry name" value="alpha/beta-Hydrolases"/>
    <property type="match status" value="1"/>
</dbReference>
<evidence type="ECO:0000256" key="2">
    <source>
        <dbReference type="ARBA" id="ARBA00008645"/>
    </source>
</evidence>
<dbReference type="PANTHER" id="PTHR16138:SF7">
    <property type="entry name" value="PALMITOYL-PROTEIN THIOESTERASE ABHD10, MITOCHONDRIAL"/>
    <property type="match status" value="1"/>
</dbReference>
<keyword evidence="16" id="KW-1185">Reference proteome</keyword>
<keyword evidence="6" id="KW-0496">Mitochondrion</keyword>
<dbReference type="InterPro" id="IPR000073">
    <property type="entry name" value="AB_hydrolase_1"/>
</dbReference>
<dbReference type="InterPro" id="IPR052382">
    <property type="entry name" value="ABHD10_acyl-thioesterase"/>
</dbReference>
<dbReference type="GO" id="GO:0004553">
    <property type="term" value="F:hydrolase activity, hydrolyzing O-glycosyl compounds"/>
    <property type="evidence" value="ECO:0007669"/>
    <property type="project" value="Ensembl"/>
</dbReference>
<comment type="catalytic activity">
    <reaction evidence="13">
        <text>S-hexadecanoyl-L-cysteinyl-[protein] + H2O = L-cysteinyl-[protein] + hexadecanoate + H(+)</text>
        <dbReference type="Rhea" id="RHEA:19233"/>
        <dbReference type="Rhea" id="RHEA-COMP:10131"/>
        <dbReference type="Rhea" id="RHEA-COMP:11032"/>
        <dbReference type="ChEBI" id="CHEBI:7896"/>
        <dbReference type="ChEBI" id="CHEBI:15377"/>
        <dbReference type="ChEBI" id="CHEBI:15378"/>
        <dbReference type="ChEBI" id="CHEBI:29950"/>
        <dbReference type="ChEBI" id="CHEBI:74151"/>
        <dbReference type="EC" id="3.1.2.22"/>
    </reaction>
    <physiologicalReaction direction="left-to-right" evidence="13">
        <dbReference type="Rhea" id="RHEA:19234"/>
    </physiologicalReaction>
</comment>
<evidence type="ECO:0000313" key="16">
    <source>
        <dbReference type="Proteomes" id="UP000515126"/>
    </source>
</evidence>
<sequence>MAAWAPCRRWGWAAVSFGRQPGLSASLARKPPRAWWLSACRQKASLSFLNRSELPNLAYKRLKGKTPGIIFIPGYLSNMNGIKAVAVEEFCKSLGHAFIRFDYSGIGSSEGNLAECTVGKWRKDVLSILDDIAEGPQILVGSSLGGWLMLHAAIARPEKVIALIGIATAADGLVTQYHALPVETKKEIEMKGEWTLPSRYNKEGYFRIPYSFIKEAEHHCLLHSPIPVTCPVRLLHGMKDEIVPWQRSLQVADRIVSPDVDVILRKQGDHRMKEKADIHLLICTIDDLIDKLSTVVP</sequence>
<dbReference type="EC" id="3.1.2.22" evidence="3"/>
<dbReference type="PANTHER" id="PTHR16138">
    <property type="entry name" value="MYCOPHENOLIC ACID ACYL-GLUCURONIDE ESTERASE, MITOCHONDRIAL"/>
    <property type="match status" value="1"/>
</dbReference>
<dbReference type="AlphaFoldDB" id="A0A6P5RD50"/>
<dbReference type="GeneID" id="110311667"/>
<dbReference type="KEGG" id="mcal:110311667"/>
<evidence type="ECO:0000256" key="11">
    <source>
        <dbReference type="ARBA" id="ARBA00042704"/>
    </source>
</evidence>
<dbReference type="InterPro" id="IPR029058">
    <property type="entry name" value="AB_hydrolase_fold"/>
</dbReference>
<dbReference type="CTD" id="55347"/>
<dbReference type="GO" id="GO:0102390">
    <property type="term" value="F:mycophenolic acid acyl-glucuronide esterase activity"/>
    <property type="evidence" value="ECO:0007669"/>
    <property type="project" value="UniProtKB-EC"/>
</dbReference>
<dbReference type="Pfam" id="PF00561">
    <property type="entry name" value="Abhydrolase_1"/>
    <property type="match status" value="1"/>
</dbReference>
<evidence type="ECO:0000256" key="8">
    <source>
        <dbReference type="ARBA" id="ARBA00039314"/>
    </source>
</evidence>
<comment type="similarity">
    <text evidence="2">Belongs to the AB hydrolase superfamily.</text>
</comment>
<organism evidence="16 17">
    <name type="scientific">Mus caroli</name>
    <name type="common">Ryukyu mouse</name>
    <name type="synonym">Ricefield mouse</name>
    <dbReference type="NCBI Taxonomy" id="10089"/>
    <lineage>
        <taxon>Eukaryota</taxon>
        <taxon>Metazoa</taxon>
        <taxon>Chordata</taxon>
        <taxon>Craniata</taxon>
        <taxon>Vertebrata</taxon>
        <taxon>Euteleostomi</taxon>
        <taxon>Mammalia</taxon>
        <taxon>Eutheria</taxon>
        <taxon>Euarchontoglires</taxon>
        <taxon>Glires</taxon>
        <taxon>Rodentia</taxon>
        <taxon>Myomorpha</taxon>
        <taxon>Muroidea</taxon>
        <taxon>Muridae</taxon>
        <taxon>Murinae</taxon>
        <taxon>Mus</taxon>
        <taxon>Mus</taxon>
    </lineage>
</organism>
<evidence type="ECO:0000256" key="7">
    <source>
        <dbReference type="ARBA" id="ARBA00039132"/>
    </source>
</evidence>
<evidence type="ECO:0000259" key="15">
    <source>
        <dbReference type="Pfam" id="PF00561"/>
    </source>
</evidence>
<gene>
    <name evidence="17" type="primary">Abhd10</name>
</gene>
<name>A0A6P5RD50_MUSCR</name>
<dbReference type="RefSeq" id="XP_021040784.1">
    <property type="nucleotide sequence ID" value="XM_021185125.1"/>
</dbReference>
<evidence type="ECO:0000256" key="1">
    <source>
        <dbReference type="ARBA" id="ARBA00004173"/>
    </source>
</evidence>
<proteinExistence type="inferred from homology"/>
<evidence type="ECO:0000256" key="10">
    <source>
        <dbReference type="ARBA" id="ARBA00042645"/>
    </source>
</evidence>
<dbReference type="Proteomes" id="UP000515126">
    <property type="component" value="Chromosome 16"/>
</dbReference>
<dbReference type="GO" id="GO:0006805">
    <property type="term" value="P:xenobiotic metabolic process"/>
    <property type="evidence" value="ECO:0007669"/>
    <property type="project" value="Ensembl"/>
</dbReference>
<dbReference type="EC" id="3.1.1.93" evidence="7"/>